<evidence type="ECO:0000256" key="5">
    <source>
        <dbReference type="ARBA" id="ARBA00022982"/>
    </source>
</evidence>
<feature type="compositionally biased region" description="Low complexity" evidence="8">
    <location>
        <begin position="113"/>
        <end position="124"/>
    </location>
</feature>
<proteinExistence type="predicted"/>
<feature type="binding site" evidence="7">
    <location>
        <position position="97"/>
    </location>
    <ligand>
        <name>Cu cation</name>
        <dbReference type="ChEBI" id="CHEBI:23378"/>
    </ligand>
</feature>
<dbReference type="GO" id="GO:0009055">
    <property type="term" value="F:electron transfer activity"/>
    <property type="evidence" value="ECO:0007669"/>
    <property type="project" value="InterPro"/>
</dbReference>
<dbReference type="Proteomes" id="UP000319769">
    <property type="component" value="Unassembled WGS sequence"/>
</dbReference>
<evidence type="ECO:0000256" key="2">
    <source>
        <dbReference type="ARBA" id="ARBA00022448"/>
    </source>
</evidence>
<comment type="cofactor">
    <cofactor evidence="7">
        <name>Cu cation</name>
        <dbReference type="ChEBI" id="CHEBI:23378"/>
    </cofactor>
    <text evidence="7">Binds 1 copper ion per subunit.</text>
</comment>
<comment type="caution">
    <text evidence="12">The sequence shown here is derived from an EMBL/GenBank/DDBJ whole genome shotgun (WGS) entry which is preliminary data.</text>
</comment>
<gene>
    <name evidence="12" type="ORF">FPZ12_001235</name>
</gene>
<feature type="binding site" evidence="7">
    <location>
        <position position="100"/>
    </location>
    <ligand>
        <name>Cu cation</name>
        <dbReference type="ChEBI" id="CHEBI:23378"/>
    </ligand>
</feature>
<name>A0A5N0VKD2_9PSEU</name>
<organism evidence="12 13">
    <name type="scientific">Amycolatopsis acidicola</name>
    <dbReference type="NCBI Taxonomy" id="2596893"/>
    <lineage>
        <taxon>Bacteria</taxon>
        <taxon>Bacillati</taxon>
        <taxon>Actinomycetota</taxon>
        <taxon>Actinomycetes</taxon>
        <taxon>Pseudonocardiales</taxon>
        <taxon>Pseudonocardiaceae</taxon>
        <taxon>Amycolatopsis</taxon>
    </lineage>
</organism>
<keyword evidence="9" id="KW-0472">Membrane</keyword>
<feature type="domain" description="Blue (type 1) copper" evidence="11">
    <location>
        <begin position="30"/>
        <end position="106"/>
    </location>
</feature>
<sequence>MKLLLVAALTFFGAFALAPPAQAATQAVMMEDYAYSPSTLTVHIGDTVTWTNHDQAPHDVTTTSAPVAIKSPMLSTGQSFSYTFKTAGTYSYYCSIHPDMKAQVTVLPAATSAPAVPSAPKVTTQPKQTTAPRSSSAQQQVPVAQQPTSSMSMPAATPTEQQAAPSTGGEVVQASATPTTTTTLDPKLIVAGVAAAIAVLCLLLLGSRREN</sequence>
<dbReference type="InterPro" id="IPR002386">
    <property type="entry name" value="Amicyanin/Pseudoazurin"/>
</dbReference>
<protein>
    <submittedName>
        <fullName evidence="12">Copper-binding protein</fullName>
    </submittedName>
</protein>
<feature type="chain" id="PRO_5024311056" evidence="10">
    <location>
        <begin position="24"/>
        <end position="211"/>
    </location>
</feature>
<dbReference type="InterPro" id="IPR000923">
    <property type="entry name" value="BlueCu_1"/>
</dbReference>
<evidence type="ECO:0000256" key="7">
    <source>
        <dbReference type="PIRSR" id="PIRSR602386-1"/>
    </source>
</evidence>
<dbReference type="PANTHER" id="PTHR36507">
    <property type="entry name" value="BLL1555 PROTEIN"/>
    <property type="match status" value="1"/>
</dbReference>
<keyword evidence="3 7" id="KW-0479">Metal-binding</keyword>
<evidence type="ECO:0000256" key="9">
    <source>
        <dbReference type="SAM" id="Phobius"/>
    </source>
</evidence>
<keyword evidence="9" id="KW-1133">Transmembrane helix</keyword>
<evidence type="ECO:0000313" key="13">
    <source>
        <dbReference type="Proteomes" id="UP000319769"/>
    </source>
</evidence>
<dbReference type="InterPro" id="IPR008972">
    <property type="entry name" value="Cupredoxin"/>
</dbReference>
<keyword evidence="5" id="KW-0249">Electron transport</keyword>
<dbReference type="RefSeq" id="WP_144746362.1">
    <property type="nucleotide sequence ID" value="NZ_VMNW02000001.1"/>
</dbReference>
<keyword evidence="2" id="KW-0813">Transport</keyword>
<dbReference type="InterPro" id="IPR035668">
    <property type="entry name" value="Amicyanin"/>
</dbReference>
<dbReference type="SUPFAM" id="SSF49503">
    <property type="entry name" value="Cupredoxins"/>
    <property type="match status" value="1"/>
</dbReference>
<dbReference type="PANTHER" id="PTHR36507:SF1">
    <property type="entry name" value="BLL1555 PROTEIN"/>
    <property type="match status" value="1"/>
</dbReference>
<keyword evidence="10" id="KW-0732">Signal</keyword>
<dbReference type="PRINTS" id="PR00155">
    <property type="entry name" value="AMICYANIN"/>
</dbReference>
<feature type="compositionally biased region" description="Low complexity" evidence="8">
    <location>
        <begin position="134"/>
        <end position="165"/>
    </location>
</feature>
<evidence type="ECO:0000256" key="10">
    <source>
        <dbReference type="SAM" id="SignalP"/>
    </source>
</evidence>
<dbReference type="EMBL" id="VMNW02000001">
    <property type="protein sequence ID" value="KAA9166847.1"/>
    <property type="molecule type" value="Genomic_DNA"/>
</dbReference>
<comment type="subcellular location">
    <subcellularLocation>
        <location evidence="1">Periplasm</location>
    </subcellularLocation>
</comment>
<dbReference type="InterPro" id="IPR052721">
    <property type="entry name" value="ET_Amicyanin"/>
</dbReference>
<evidence type="ECO:0000256" key="1">
    <source>
        <dbReference type="ARBA" id="ARBA00004418"/>
    </source>
</evidence>
<dbReference type="GO" id="GO:0005507">
    <property type="term" value="F:copper ion binding"/>
    <property type="evidence" value="ECO:0007669"/>
    <property type="project" value="InterPro"/>
</dbReference>
<accession>A0A5N0VKD2</accession>
<dbReference type="Pfam" id="PF00127">
    <property type="entry name" value="Copper-bind"/>
    <property type="match status" value="1"/>
</dbReference>
<dbReference type="GO" id="GO:0042597">
    <property type="term" value="C:periplasmic space"/>
    <property type="evidence" value="ECO:0007669"/>
    <property type="project" value="UniProtKB-SubCell"/>
</dbReference>
<feature type="transmembrane region" description="Helical" evidence="9">
    <location>
        <begin position="188"/>
        <end position="206"/>
    </location>
</feature>
<keyword evidence="13" id="KW-1185">Reference proteome</keyword>
<keyword evidence="6 7" id="KW-0186">Copper</keyword>
<dbReference type="Gene3D" id="2.60.40.420">
    <property type="entry name" value="Cupredoxins - blue copper proteins"/>
    <property type="match status" value="1"/>
</dbReference>
<evidence type="ECO:0000256" key="8">
    <source>
        <dbReference type="SAM" id="MobiDB-lite"/>
    </source>
</evidence>
<evidence type="ECO:0000256" key="4">
    <source>
        <dbReference type="ARBA" id="ARBA00022764"/>
    </source>
</evidence>
<feature type="binding site" evidence="7">
    <location>
        <position position="94"/>
    </location>
    <ligand>
        <name>Cu cation</name>
        <dbReference type="ChEBI" id="CHEBI:23378"/>
    </ligand>
</feature>
<feature type="region of interest" description="Disordered" evidence="8">
    <location>
        <begin position="113"/>
        <end position="178"/>
    </location>
</feature>
<keyword evidence="4" id="KW-0574">Periplasm</keyword>
<dbReference type="OrthoDB" id="574459at2"/>
<evidence type="ECO:0000256" key="6">
    <source>
        <dbReference type="ARBA" id="ARBA00023008"/>
    </source>
</evidence>
<dbReference type="CDD" id="cd13921">
    <property type="entry name" value="Amicyanin"/>
    <property type="match status" value="1"/>
</dbReference>
<feature type="binding site" evidence="7">
    <location>
        <position position="58"/>
    </location>
    <ligand>
        <name>Cu cation</name>
        <dbReference type="ChEBI" id="CHEBI:23378"/>
    </ligand>
</feature>
<keyword evidence="9" id="KW-0812">Transmembrane</keyword>
<evidence type="ECO:0000256" key="3">
    <source>
        <dbReference type="ARBA" id="ARBA00022723"/>
    </source>
</evidence>
<dbReference type="AlphaFoldDB" id="A0A5N0VKD2"/>
<evidence type="ECO:0000259" key="11">
    <source>
        <dbReference type="Pfam" id="PF00127"/>
    </source>
</evidence>
<feature type="signal peptide" evidence="10">
    <location>
        <begin position="1"/>
        <end position="23"/>
    </location>
</feature>
<reference evidence="12" key="1">
    <citation type="submission" date="2019-09" db="EMBL/GenBank/DDBJ databases">
        <authorList>
            <person name="Teo W.F.A."/>
            <person name="Duangmal K."/>
        </authorList>
    </citation>
    <scope>NUCLEOTIDE SEQUENCE [LARGE SCALE GENOMIC DNA]</scope>
    <source>
        <strain evidence="12">K81G1</strain>
    </source>
</reference>
<evidence type="ECO:0000313" key="12">
    <source>
        <dbReference type="EMBL" id="KAA9166847.1"/>
    </source>
</evidence>